<evidence type="ECO:0000256" key="7">
    <source>
        <dbReference type="ARBA" id="ARBA00022801"/>
    </source>
</evidence>
<evidence type="ECO:0000256" key="2">
    <source>
        <dbReference type="ARBA" id="ARBA00001946"/>
    </source>
</evidence>
<comment type="cofactor">
    <cofactor evidence="2">
        <name>Mg(2+)</name>
        <dbReference type="ChEBI" id="CHEBI:18420"/>
    </cofactor>
</comment>
<dbReference type="PANTHER" id="PTHR10954:SF7">
    <property type="entry name" value="RIBONUCLEASE H2 SUBUNIT A"/>
    <property type="match status" value="1"/>
</dbReference>
<comment type="catalytic activity">
    <reaction evidence="1 8 9">
        <text>Endonucleolytic cleavage to 5'-phosphomonoester.</text>
        <dbReference type="EC" id="3.1.26.4"/>
    </reaction>
</comment>
<name>C5DMH4_LACTC</name>
<evidence type="ECO:0000259" key="10">
    <source>
        <dbReference type="PROSITE" id="PS51975"/>
    </source>
</evidence>
<dbReference type="Gene3D" id="3.30.420.10">
    <property type="entry name" value="Ribonuclease H-like superfamily/Ribonuclease H"/>
    <property type="match status" value="1"/>
</dbReference>
<protein>
    <recommendedName>
        <fullName evidence="9">Ribonuclease</fullName>
        <ecNumber evidence="9">3.1.26.4</ecNumber>
    </recommendedName>
</protein>
<dbReference type="GO" id="GO:0046872">
    <property type="term" value="F:metal ion binding"/>
    <property type="evidence" value="ECO:0007669"/>
    <property type="project" value="UniProtKB-KW"/>
</dbReference>
<dbReference type="EMBL" id="CU928171">
    <property type="protein sequence ID" value="CAR24985.1"/>
    <property type="molecule type" value="Genomic_DNA"/>
</dbReference>
<accession>C5DMH4</accession>
<dbReference type="PANTHER" id="PTHR10954">
    <property type="entry name" value="RIBONUCLEASE H2 SUBUNIT A"/>
    <property type="match status" value="1"/>
</dbReference>
<dbReference type="InterPro" id="IPR023160">
    <property type="entry name" value="RNase_HII_hlx-loop-hlx_cap_dom"/>
</dbReference>
<evidence type="ECO:0000256" key="6">
    <source>
        <dbReference type="ARBA" id="ARBA00022759"/>
    </source>
</evidence>
<evidence type="ECO:0000313" key="12">
    <source>
        <dbReference type="Proteomes" id="UP000002036"/>
    </source>
</evidence>
<dbReference type="InterPro" id="IPR012337">
    <property type="entry name" value="RNaseH-like_sf"/>
</dbReference>
<dbReference type="InterPro" id="IPR024567">
    <property type="entry name" value="RNase_HII/HIII_dom"/>
</dbReference>
<dbReference type="FunCoup" id="C5DMH4">
    <property type="interactions" value="458"/>
</dbReference>
<dbReference type="CDD" id="cd07181">
    <property type="entry name" value="RNase_HII_eukaryota_like"/>
    <property type="match status" value="1"/>
</dbReference>
<keyword evidence="5 8" id="KW-0479">Metal-binding</keyword>
<dbReference type="SUPFAM" id="SSF53098">
    <property type="entry name" value="Ribonuclease H-like"/>
    <property type="match status" value="1"/>
</dbReference>
<dbReference type="Proteomes" id="UP000002036">
    <property type="component" value="Chromosome G"/>
</dbReference>
<evidence type="ECO:0000256" key="1">
    <source>
        <dbReference type="ARBA" id="ARBA00000077"/>
    </source>
</evidence>
<dbReference type="HOGENOM" id="CLU_036532_0_1_1"/>
<organism evidence="11 12">
    <name type="scientific">Lachancea thermotolerans (strain ATCC 56472 / CBS 6340 / NRRL Y-8284)</name>
    <name type="common">Yeast</name>
    <name type="synonym">Kluyveromyces thermotolerans</name>
    <dbReference type="NCBI Taxonomy" id="559295"/>
    <lineage>
        <taxon>Eukaryota</taxon>
        <taxon>Fungi</taxon>
        <taxon>Dikarya</taxon>
        <taxon>Ascomycota</taxon>
        <taxon>Saccharomycotina</taxon>
        <taxon>Saccharomycetes</taxon>
        <taxon>Saccharomycetales</taxon>
        <taxon>Saccharomycetaceae</taxon>
        <taxon>Lachancea</taxon>
    </lineage>
</organism>
<dbReference type="InterPro" id="IPR004649">
    <property type="entry name" value="RNase_H2_suA"/>
</dbReference>
<dbReference type="Pfam" id="PF01351">
    <property type="entry name" value="RNase_HII"/>
    <property type="match status" value="1"/>
</dbReference>
<dbReference type="GO" id="GO:0043137">
    <property type="term" value="P:DNA replication, removal of RNA primer"/>
    <property type="evidence" value="ECO:0007669"/>
    <property type="project" value="TreeGrafter"/>
</dbReference>
<feature type="binding site" evidence="8">
    <location>
        <position position="199"/>
    </location>
    <ligand>
        <name>a divalent metal cation</name>
        <dbReference type="ChEBI" id="CHEBI:60240"/>
    </ligand>
</feature>
<evidence type="ECO:0000256" key="3">
    <source>
        <dbReference type="ARBA" id="ARBA00007058"/>
    </source>
</evidence>
<keyword evidence="12" id="KW-1185">Reference proteome</keyword>
<evidence type="ECO:0000256" key="8">
    <source>
        <dbReference type="PROSITE-ProRule" id="PRU01319"/>
    </source>
</evidence>
<dbReference type="GO" id="GO:0006298">
    <property type="term" value="P:mismatch repair"/>
    <property type="evidence" value="ECO:0007669"/>
    <property type="project" value="TreeGrafter"/>
</dbReference>
<keyword evidence="7 8" id="KW-0378">Hydrolase</keyword>
<dbReference type="InParanoid" id="C5DMH4"/>
<keyword evidence="6 8" id="KW-0255">Endonuclease</keyword>
<sequence>MYILTTEKASSSPNFPGLTKAIKRKRSTTMSANCGSYRTPKSPEPLAELPPTVLEAKDSLHSRTFYSEVPQQIRDSGCAVILGVDEAGRGPVLGPMVYGISYCTREYQDEVLKKRYAFDDSKKLTDPVRRDLFQRMYTGEIDQVGYATTCISACDISSGMLRFPPEKNYNLNEQAHDVTIALIRGVLERGVAVEHVYVDTVGPPATYQRKLEGLFPSIKFTVAKKADSLFCVVSVASVVAKVTRDVLIELLRARPDEVLGSGYPSDAKTTAWLRSNRTALFGWPLQTVRFSWQTSQTLLDRNPDAVPIEWEDDYIGKGSQSMAAMFQPAEKAVTLDNWYSVE</sequence>
<dbReference type="RefSeq" id="XP_002555422.1">
    <property type="nucleotide sequence ID" value="XM_002555376.1"/>
</dbReference>
<evidence type="ECO:0000256" key="9">
    <source>
        <dbReference type="RuleBase" id="RU003515"/>
    </source>
</evidence>
<evidence type="ECO:0000313" key="11">
    <source>
        <dbReference type="EMBL" id="CAR24985.1"/>
    </source>
</evidence>
<dbReference type="Gene3D" id="1.10.10.460">
    <property type="entry name" value="Ribonuclease hii. Domain 2"/>
    <property type="match status" value="1"/>
</dbReference>
<dbReference type="PROSITE" id="PS51975">
    <property type="entry name" value="RNASE_H_2"/>
    <property type="match status" value="1"/>
</dbReference>
<dbReference type="NCBIfam" id="TIGR00729">
    <property type="entry name" value="ribonuclease HII"/>
    <property type="match status" value="1"/>
</dbReference>
<dbReference type="STRING" id="559295.C5DMH4"/>
<feature type="domain" description="RNase H type-2" evidence="10">
    <location>
        <begin position="79"/>
        <end position="304"/>
    </location>
</feature>
<dbReference type="GO" id="GO:0004523">
    <property type="term" value="F:RNA-DNA hybrid ribonuclease activity"/>
    <property type="evidence" value="ECO:0007669"/>
    <property type="project" value="UniProtKB-UniRule"/>
</dbReference>
<dbReference type="KEGG" id="lth:KLTH0G08976g"/>
<feature type="binding site" evidence="8">
    <location>
        <position position="85"/>
    </location>
    <ligand>
        <name>a divalent metal cation</name>
        <dbReference type="ChEBI" id="CHEBI:60240"/>
    </ligand>
</feature>
<dbReference type="AlphaFoldDB" id="C5DMH4"/>
<comment type="similarity">
    <text evidence="3">Belongs to the RNase HII family. Eukaryotic subfamily.</text>
</comment>
<comment type="cofactor">
    <cofactor evidence="8">
        <name>Mn(2+)</name>
        <dbReference type="ChEBI" id="CHEBI:29035"/>
    </cofactor>
    <cofactor evidence="8">
        <name>Mg(2+)</name>
        <dbReference type="ChEBI" id="CHEBI:18420"/>
    </cofactor>
    <text evidence="8">Manganese or magnesium. Binds 1 divalent metal ion per monomer in the absence of substrate. May bind a second metal ion after substrate binding.</text>
</comment>
<dbReference type="eggNOG" id="KOG2299">
    <property type="taxonomic scope" value="Eukaryota"/>
</dbReference>
<dbReference type="OrthoDB" id="7462577at2759"/>
<dbReference type="GeneID" id="8293699"/>
<dbReference type="EC" id="3.1.26.4" evidence="9"/>
<dbReference type="InterPro" id="IPR001352">
    <property type="entry name" value="RNase_HII/HIII"/>
</dbReference>
<dbReference type="GO" id="GO:0003723">
    <property type="term" value="F:RNA binding"/>
    <property type="evidence" value="ECO:0007669"/>
    <property type="project" value="UniProtKB-UniRule"/>
</dbReference>
<dbReference type="InterPro" id="IPR036397">
    <property type="entry name" value="RNaseH_sf"/>
</dbReference>
<evidence type="ECO:0000256" key="4">
    <source>
        <dbReference type="ARBA" id="ARBA00022722"/>
    </source>
</evidence>
<comment type="function">
    <text evidence="9">Endonuclease that specifically degrades the RNA of RNA-DNA hybrids.</text>
</comment>
<dbReference type="OMA" id="RYSWQTA"/>
<proteinExistence type="inferred from homology"/>
<dbReference type="FunFam" id="3.30.420.10:FF:000016">
    <property type="entry name" value="Ribonuclease"/>
    <property type="match status" value="1"/>
</dbReference>
<gene>
    <name evidence="11" type="ordered locus">KLTH0G08976g</name>
</gene>
<evidence type="ECO:0000256" key="5">
    <source>
        <dbReference type="ARBA" id="ARBA00022723"/>
    </source>
</evidence>
<reference evidence="11 12" key="1">
    <citation type="journal article" date="2009" name="Genome Res.">
        <title>Comparative genomics of protoploid Saccharomycetaceae.</title>
        <authorList>
            <consortium name="The Genolevures Consortium"/>
            <person name="Souciet J.-L."/>
            <person name="Dujon B."/>
            <person name="Gaillardin C."/>
            <person name="Johnston M."/>
            <person name="Baret P.V."/>
            <person name="Cliften P."/>
            <person name="Sherman D.J."/>
            <person name="Weissenbach J."/>
            <person name="Westhof E."/>
            <person name="Wincker P."/>
            <person name="Jubin C."/>
            <person name="Poulain J."/>
            <person name="Barbe V."/>
            <person name="Segurens B."/>
            <person name="Artiguenave F."/>
            <person name="Anthouard V."/>
            <person name="Vacherie B."/>
            <person name="Val M.-E."/>
            <person name="Fulton R.S."/>
            <person name="Minx P."/>
            <person name="Wilson R."/>
            <person name="Durrens P."/>
            <person name="Jean G."/>
            <person name="Marck C."/>
            <person name="Martin T."/>
            <person name="Nikolski M."/>
            <person name="Rolland T."/>
            <person name="Seret M.-L."/>
            <person name="Casaregola S."/>
            <person name="Despons L."/>
            <person name="Fairhead C."/>
            <person name="Fischer G."/>
            <person name="Lafontaine I."/>
            <person name="Leh V."/>
            <person name="Lemaire M."/>
            <person name="de Montigny J."/>
            <person name="Neuveglise C."/>
            <person name="Thierry A."/>
            <person name="Blanc-Lenfle I."/>
            <person name="Bleykasten C."/>
            <person name="Diffels J."/>
            <person name="Fritsch E."/>
            <person name="Frangeul L."/>
            <person name="Goeffon A."/>
            <person name="Jauniaux N."/>
            <person name="Kachouri-Lafond R."/>
            <person name="Payen C."/>
            <person name="Potier S."/>
            <person name="Pribylova L."/>
            <person name="Ozanne C."/>
            <person name="Richard G.-F."/>
            <person name="Sacerdot C."/>
            <person name="Straub M.-L."/>
            <person name="Talla E."/>
        </authorList>
    </citation>
    <scope>NUCLEOTIDE SEQUENCE [LARGE SCALE GENOMIC DNA]</scope>
    <source>
        <strain evidence="12">ATCC 56472 / CBS 6340 / NRRL Y-8284</strain>
    </source>
</reference>
<dbReference type="FunFam" id="1.10.10.460:FF:000001">
    <property type="entry name" value="Ribonuclease"/>
    <property type="match status" value="1"/>
</dbReference>
<dbReference type="GO" id="GO:0032299">
    <property type="term" value="C:ribonuclease H2 complex"/>
    <property type="evidence" value="ECO:0007669"/>
    <property type="project" value="TreeGrafter"/>
</dbReference>
<feature type="binding site" evidence="8">
    <location>
        <position position="86"/>
    </location>
    <ligand>
        <name>a divalent metal cation</name>
        <dbReference type="ChEBI" id="CHEBI:60240"/>
    </ligand>
</feature>
<keyword evidence="4 8" id="KW-0540">Nuclease</keyword>